<reference evidence="11 12" key="1">
    <citation type="submission" date="2020-02" db="EMBL/GenBank/DDBJ databases">
        <authorList>
            <person name="Kim Y.B."/>
            <person name="Roh S.W."/>
        </authorList>
    </citation>
    <scope>NUCLEOTIDE SEQUENCE [LARGE SCALE GENOMIC DNA]</scope>
    <source>
        <strain evidence="11 12">DSM 103574</strain>
    </source>
</reference>
<evidence type="ECO:0000256" key="6">
    <source>
        <dbReference type="PIRSR" id="PIRSR000445-2"/>
    </source>
</evidence>
<feature type="binding site" evidence="4 6">
    <location>
        <position position="110"/>
    </location>
    <ligand>
        <name>substrate</name>
    </ligand>
</feature>
<accession>A0A858BVV7</accession>
<dbReference type="KEGG" id="abut:Ami103574_05915"/>
<dbReference type="Proteomes" id="UP000466848">
    <property type="component" value="Chromosome"/>
</dbReference>
<dbReference type="InterPro" id="IPR018214">
    <property type="entry name" value="GluRdtase_CS"/>
</dbReference>
<dbReference type="RefSeq" id="WP_163065747.1">
    <property type="nucleotide sequence ID" value="NZ_CP048649.1"/>
</dbReference>
<comment type="pathway">
    <text evidence="4">Porphyrin-containing compound metabolism; protoporphyrin-IX biosynthesis; 5-aminolevulinate from L-glutamyl-tRNA(Glu): step 1/2.</text>
</comment>
<dbReference type="SUPFAM" id="SSF69742">
    <property type="entry name" value="Glutamyl tRNA-reductase catalytic, N-terminal domain"/>
    <property type="match status" value="1"/>
</dbReference>
<feature type="binding site" evidence="4 6">
    <location>
        <begin position="115"/>
        <end position="117"/>
    </location>
    <ligand>
        <name>substrate</name>
    </ligand>
</feature>
<evidence type="ECO:0000256" key="7">
    <source>
        <dbReference type="PIRSR" id="PIRSR000445-3"/>
    </source>
</evidence>
<feature type="domain" description="Quinate/shikimate 5-dehydrogenase/glutamyl-tRNA reductase" evidence="9">
    <location>
        <begin position="175"/>
        <end position="323"/>
    </location>
</feature>
<feature type="binding site" evidence="4 6">
    <location>
        <begin position="49"/>
        <end position="52"/>
    </location>
    <ligand>
        <name>substrate</name>
    </ligand>
</feature>
<feature type="site" description="Important for activity" evidence="4 8">
    <location>
        <position position="100"/>
    </location>
</feature>
<dbReference type="EMBL" id="CP048649">
    <property type="protein sequence ID" value="QIB68884.1"/>
    <property type="molecule type" value="Genomic_DNA"/>
</dbReference>
<comment type="domain">
    <text evidence="4">Possesses an unusual extended V-shaped dimeric structure with each monomer consisting of three distinct domains arranged along a curved 'spinal' alpha-helix. The N-terminal catalytic domain specifically recognizes the glutamate moiety of the substrate. The second domain is the NADPH-binding domain, and the third C-terminal domain is responsible for dimerization.</text>
</comment>
<proteinExistence type="inferred from homology"/>
<evidence type="ECO:0000256" key="5">
    <source>
        <dbReference type="PIRSR" id="PIRSR000445-1"/>
    </source>
</evidence>
<evidence type="ECO:0000256" key="1">
    <source>
        <dbReference type="ARBA" id="ARBA00022857"/>
    </source>
</evidence>
<dbReference type="InterPro" id="IPR015895">
    <property type="entry name" value="4pyrrol_synth_GluRdtase_N"/>
</dbReference>
<evidence type="ECO:0000256" key="4">
    <source>
        <dbReference type="HAMAP-Rule" id="MF_00087"/>
    </source>
</evidence>
<dbReference type="PROSITE" id="PS00747">
    <property type="entry name" value="GLUTR"/>
    <property type="match status" value="1"/>
</dbReference>
<feature type="binding site" evidence="4 7">
    <location>
        <begin position="190"/>
        <end position="195"/>
    </location>
    <ligand>
        <name>NADP(+)</name>
        <dbReference type="ChEBI" id="CHEBI:58349"/>
    </ligand>
</feature>
<feature type="binding site" evidence="4 6">
    <location>
        <position position="121"/>
    </location>
    <ligand>
        <name>substrate</name>
    </ligand>
</feature>
<dbReference type="InterPro" id="IPR036343">
    <property type="entry name" value="GluRdtase_N_sf"/>
</dbReference>
<dbReference type="PANTHER" id="PTHR43013">
    <property type="entry name" value="GLUTAMYL-TRNA REDUCTASE"/>
    <property type="match status" value="1"/>
</dbReference>
<dbReference type="PIRSF" id="PIRSF000445">
    <property type="entry name" value="4pyrrol_synth_GluRdtase"/>
    <property type="match status" value="1"/>
</dbReference>
<dbReference type="AlphaFoldDB" id="A0A858BVV7"/>
<dbReference type="Gene3D" id="3.40.50.720">
    <property type="entry name" value="NAD(P)-binding Rossmann-like Domain"/>
    <property type="match status" value="1"/>
</dbReference>
<keyword evidence="12" id="KW-1185">Reference proteome</keyword>
<evidence type="ECO:0000259" key="9">
    <source>
        <dbReference type="Pfam" id="PF01488"/>
    </source>
</evidence>
<evidence type="ECO:0000256" key="3">
    <source>
        <dbReference type="ARBA" id="ARBA00023244"/>
    </source>
</evidence>
<dbReference type="Gene3D" id="3.30.460.30">
    <property type="entry name" value="Glutamyl-tRNA reductase, N-terminal domain"/>
    <property type="match status" value="1"/>
</dbReference>
<protein>
    <recommendedName>
        <fullName evidence="4">Glutamyl-tRNA reductase</fullName>
        <shortName evidence="4">GluTR</shortName>
        <ecNumber evidence="4">1.2.1.70</ecNumber>
    </recommendedName>
</protein>
<dbReference type="Pfam" id="PF01488">
    <property type="entry name" value="Shikimate_DH"/>
    <property type="match status" value="1"/>
</dbReference>
<feature type="domain" description="Glutamyl-tRNA reductase N-terminal" evidence="10">
    <location>
        <begin position="6"/>
        <end position="156"/>
    </location>
</feature>
<comment type="miscellaneous">
    <text evidence="4">During catalysis, the active site Cys acts as a nucleophile attacking the alpha-carbonyl group of tRNA-bound glutamate with the formation of a thioester intermediate between enzyme and glutamate, and the concomitant release of tRNA(Glu). The thioester intermediate is finally reduced by direct hydride transfer from NADPH, to form the product GSA.</text>
</comment>
<sequence length="436" mass="49319">MHIRMVGIDHSKASLDYREAFSFTKAGAKEAVQEIKKRFHLKGCILLSTCNRTELWISQCDNGKGAAVRPWEMLCQIKKIDGSQYEKFFVEREDRQAVDHLLRLVCGFDSKIFGEDQIISQVREALQMSRACGCGSMALEKIFQTALAAGKRVKTEVRLSTVNRSAASNTIAILRQQLGDLKGVPCLIIGNGQMGKLVANSLVGCGAAVSMTLRKKIHGQDEQESIVPEGCQMVPYDQRIQALQGKQVIISATLSPHYTLMWRDVDDVFRHPYRLDSEGQKREAGSREDLRNKYYVFDLAVPRDIDPEIANLPYVKLFDIDSINGGELVEEKSEQIQLAMTILQDYQAELEQWFEFRSYVPKIREIVELVSEDAMQRFVSKSAESQEEDLEAAAGQAMKKSTAKLLYGLRDQLPHELWDQCLEALHRSAARETLKH</sequence>
<dbReference type="InterPro" id="IPR036291">
    <property type="entry name" value="NAD(P)-bd_dom_sf"/>
</dbReference>
<keyword evidence="3 4" id="KW-0627">Porphyrin biosynthesis</keyword>
<organism evidence="11 12">
    <name type="scientific">Aminipila butyrica</name>
    <dbReference type="NCBI Taxonomy" id="433296"/>
    <lineage>
        <taxon>Bacteria</taxon>
        <taxon>Bacillati</taxon>
        <taxon>Bacillota</taxon>
        <taxon>Clostridia</taxon>
        <taxon>Peptostreptococcales</taxon>
        <taxon>Anaerovoracaceae</taxon>
        <taxon>Aminipila</taxon>
    </lineage>
</organism>
<evidence type="ECO:0000256" key="2">
    <source>
        <dbReference type="ARBA" id="ARBA00023002"/>
    </source>
</evidence>
<dbReference type="HAMAP" id="MF_00087">
    <property type="entry name" value="Glu_tRNA_reductase"/>
    <property type="match status" value="1"/>
</dbReference>
<comment type="catalytic activity">
    <reaction evidence="4">
        <text>(S)-4-amino-5-oxopentanoate + tRNA(Glu) + NADP(+) = L-glutamyl-tRNA(Glu) + NADPH + H(+)</text>
        <dbReference type="Rhea" id="RHEA:12344"/>
        <dbReference type="Rhea" id="RHEA-COMP:9663"/>
        <dbReference type="Rhea" id="RHEA-COMP:9680"/>
        <dbReference type="ChEBI" id="CHEBI:15378"/>
        <dbReference type="ChEBI" id="CHEBI:57501"/>
        <dbReference type="ChEBI" id="CHEBI:57783"/>
        <dbReference type="ChEBI" id="CHEBI:58349"/>
        <dbReference type="ChEBI" id="CHEBI:78442"/>
        <dbReference type="ChEBI" id="CHEBI:78520"/>
        <dbReference type="EC" id="1.2.1.70"/>
    </reaction>
</comment>
<evidence type="ECO:0000313" key="11">
    <source>
        <dbReference type="EMBL" id="QIB68884.1"/>
    </source>
</evidence>
<dbReference type="InterPro" id="IPR006151">
    <property type="entry name" value="Shikm_DH/Glu-tRNA_Rdtase"/>
</dbReference>
<keyword evidence="1 4" id="KW-0521">NADP</keyword>
<keyword evidence="2 4" id="KW-0560">Oxidoreductase</keyword>
<dbReference type="GO" id="GO:0050661">
    <property type="term" value="F:NADP binding"/>
    <property type="evidence" value="ECO:0007669"/>
    <property type="project" value="InterPro"/>
</dbReference>
<dbReference type="UniPathway" id="UPA00251">
    <property type="reaction ID" value="UER00316"/>
</dbReference>
<dbReference type="Pfam" id="PF05201">
    <property type="entry name" value="GlutR_N"/>
    <property type="match status" value="1"/>
</dbReference>
<dbReference type="InterPro" id="IPR000343">
    <property type="entry name" value="4pyrrol_synth_GluRdtase"/>
</dbReference>
<evidence type="ECO:0000313" key="12">
    <source>
        <dbReference type="Proteomes" id="UP000466848"/>
    </source>
</evidence>
<comment type="subunit">
    <text evidence="4">Homodimer.</text>
</comment>
<comment type="similarity">
    <text evidence="4">Belongs to the glutamyl-tRNA reductase family.</text>
</comment>
<feature type="active site" description="Nucleophile" evidence="4 5">
    <location>
        <position position="50"/>
    </location>
</feature>
<gene>
    <name evidence="4 11" type="primary">hemA</name>
    <name evidence="11" type="ORF">Ami103574_05915</name>
</gene>
<name>A0A858BVV7_9FIRM</name>
<dbReference type="SUPFAM" id="SSF51735">
    <property type="entry name" value="NAD(P)-binding Rossmann-fold domains"/>
    <property type="match status" value="1"/>
</dbReference>
<comment type="function">
    <text evidence="4">Catalyzes the NADPH-dependent reduction of glutamyl-tRNA(Glu) to glutamate 1-semialdehyde (GSA).</text>
</comment>
<dbReference type="GO" id="GO:0008883">
    <property type="term" value="F:glutamyl-tRNA reductase activity"/>
    <property type="evidence" value="ECO:0007669"/>
    <property type="project" value="UniProtKB-UniRule"/>
</dbReference>
<dbReference type="GO" id="GO:0019353">
    <property type="term" value="P:protoporphyrinogen IX biosynthetic process from glutamate"/>
    <property type="evidence" value="ECO:0007669"/>
    <property type="project" value="TreeGrafter"/>
</dbReference>
<evidence type="ECO:0000259" key="10">
    <source>
        <dbReference type="Pfam" id="PF05201"/>
    </source>
</evidence>
<dbReference type="PANTHER" id="PTHR43013:SF1">
    <property type="entry name" value="GLUTAMYL-TRNA REDUCTASE"/>
    <property type="match status" value="1"/>
</dbReference>
<dbReference type="NCBIfam" id="TIGR01035">
    <property type="entry name" value="hemA"/>
    <property type="match status" value="1"/>
</dbReference>
<dbReference type="EC" id="1.2.1.70" evidence="4"/>
<evidence type="ECO:0000256" key="8">
    <source>
        <dbReference type="PIRSR" id="PIRSR000445-4"/>
    </source>
</evidence>
<dbReference type="FunFam" id="3.30.460.30:FF:000001">
    <property type="entry name" value="Glutamyl-tRNA reductase"/>
    <property type="match status" value="1"/>
</dbReference>